<dbReference type="EMBL" id="FOHA01000014">
    <property type="protein sequence ID" value="SER97155.1"/>
    <property type="molecule type" value="Genomic_DNA"/>
</dbReference>
<gene>
    <name evidence="1" type="ORF">SAMN04488559_1143</name>
</gene>
<reference evidence="1 2" key="1">
    <citation type="submission" date="2016-10" db="EMBL/GenBank/DDBJ databases">
        <authorList>
            <person name="de Groot N.N."/>
        </authorList>
    </citation>
    <scope>NUCLEOTIDE SEQUENCE [LARGE SCALE GENOMIC DNA]</scope>
    <source>
        <strain evidence="1 2">DSM 13760</strain>
    </source>
</reference>
<evidence type="ECO:0000313" key="2">
    <source>
        <dbReference type="Proteomes" id="UP000198948"/>
    </source>
</evidence>
<dbReference type="Proteomes" id="UP000198948">
    <property type="component" value="Unassembled WGS sequence"/>
</dbReference>
<keyword evidence="2" id="KW-1185">Reference proteome</keyword>
<accession>A0A1H9TIX9</accession>
<dbReference type="OrthoDB" id="2199973at2"/>
<dbReference type="STRING" id="142588.SAMN04488559_1143"/>
<protein>
    <submittedName>
        <fullName evidence="1">Uncharacterized protein</fullName>
    </submittedName>
</protein>
<name>A0A1H9TIX9_9LACT</name>
<sequence>MMNILAFNDAVVAKYGHFAQVMLEVTIEEKNIVITAPISFLSDYSGMSLSILWEKSGIDNYQAIGLQDLYYTTHDNMTYDSNEQTLTVIDPNGMVLKVKA</sequence>
<dbReference type="AlphaFoldDB" id="A0A1H9TIX9"/>
<organism evidence="1 2">
    <name type="scientific">Isobaculum melis</name>
    <dbReference type="NCBI Taxonomy" id="142588"/>
    <lineage>
        <taxon>Bacteria</taxon>
        <taxon>Bacillati</taxon>
        <taxon>Bacillota</taxon>
        <taxon>Bacilli</taxon>
        <taxon>Lactobacillales</taxon>
        <taxon>Carnobacteriaceae</taxon>
        <taxon>Isobaculum</taxon>
    </lineage>
</organism>
<evidence type="ECO:0000313" key="1">
    <source>
        <dbReference type="EMBL" id="SER97155.1"/>
    </source>
</evidence>
<proteinExistence type="predicted"/>
<dbReference type="RefSeq" id="WP_092653030.1">
    <property type="nucleotide sequence ID" value="NZ_FOHA01000014.1"/>
</dbReference>